<proteinExistence type="predicted"/>
<dbReference type="Gene3D" id="3.70.10.10">
    <property type="match status" value="1"/>
</dbReference>
<organism evidence="1 2">
    <name type="scientific">Sporosarcina contaminans</name>
    <dbReference type="NCBI Taxonomy" id="633403"/>
    <lineage>
        <taxon>Bacteria</taxon>
        <taxon>Bacillati</taxon>
        <taxon>Bacillota</taxon>
        <taxon>Bacilli</taxon>
        <taxon>Bacillales</taxon>
        <taxon>Caryophanaceae</taxon>
        <taxon>Sporosarcina</taxon>
    </lineage>
</organism>
<sequence length="197" mass="21485">MKSLESLFHKHLKNFVDPEHEKVAVRGYQVDEDGFGLATNGIQLLKVKIAEAGEPKILTLSGKPVKDAEKVDLHRLIPDRDPVATIDVESWLDAAAAFIAVMSKSDASEKIPVVKLSGEEGKIYLSFKLLDGSSGSWEIGEGESLERNLDGKRLLQCLKVFEGYAGKVGVSGSLSGFRPILMSADDVEVLLMPVRSY</sequence>
<accession>A0ABW3TTD8</accession>
<keyword evidence="2" id="KW-1185">Reference proteome</keyword>
<dbReference type="Proteomes" id="UP001597231">
    <property type="component" value="Unassembled WGS sequence"/>
</dbReference>
<evidence type="ECO:0000313" key="2">
    <source>
        <dbReference type="Proteomes" id="UP001597231"/>
    </source>
</evidence>
<gene>
    <name evidence="1" type="ORF">ACFQ38_00235</name>
</gene>
<dbReference type="RefSeq" id="WP_381479429.1">
    <property type="nucleotide sequence ID" value="NZ_JBHTLT010000001.1"/>
</dbReference>
<reference evidence="2" key="1">
    <citation type="journal article" date="2019" name="Int. J. Syst. Evol. Microbiol.">
        <title>The Global Catalogue of Microorganisms (GCM) 10K type strain sequencing project: providing services to taxonomists for standard genome sequencing and annotation.</title>
        <authorList>
            <consortium name="The Broad Institute Genomics Platform"/>
            <consortium name="The Broad Institute Genome Sequencing Center for Infectious Disease"/>
            <person name="Wu L."/>
            <person name="Ma J."/>
        </authorList>
    </citation>
    <scope>NUCLEOTIDE SEQUENCE [LARGE SCALE GENOMIC DNA]</scope>
    <source>
        <strain evidence="2">CCUG 53915</strain>
    </source>
</reference>
<comment type="caution">
    <text evidence="1">The sequence shown here is derived from an EMBL/GenBank/DDBJ whole genome shotgun (WGS) entry which is preliminary data.</text>
</comment>
<name>A0ABW3TTD8_9BACL</name>
<dbReference type="EMBL" id="JBHTLT010000001">
    <property type="protein sequence ID" value="MFD1203564.1"/>
    <property type="molecule type" value="Genomic_DNA"/>
</dbReference>
<protein>
    <submittedName>
        <fullName evidence="1">Uncharacterized protein</fullName>
    </submittedName>
</protein>
<evidence type="ECO:0000313" key="1">
    <source>
        <dbReference type="EMBL" id="MFD1203564.1"/>
    </source>
</evidence>